<accession>A0A4V2V0L0</accession>
<dbReference type="EMBL" id="SMAL01000002">
    <property type="protein sequence ID" value="TCT16437.1"/>
    <property type="molecule type" value="Genomic_DNA"/>
</dbReference>
<dbReference type="AlphaFoldDB" id="A0A4V2V0L0"/>
<evidence type="ECO:0000313" key="2">
    <source>
        <dbReference type="Proteomes" id="UP000294902"/>
    </source>
</evidence>
<protein>
    <submittedName>
        <fullName evidence="1">Uncharacterized protein</fullName>
    </submittedName>
</protein>
<comment type="caution">
    <text evidence="1">The sequence shown here is derived from an EMBL/GenBank/DDBJ whole genome shotgun (WGS) entry which is preliminary data.</text>
</comment>
<evidence type="ECO:0000313" key="1">
    <source>
        <dbReference type="EMBL" id="TCT16437.1"/>
    </source>
</evidence>
<reference evidence="1 2" key="1">
    <citation type="submission" date="2019-03" db="EMBL/GenBank/DDBJ databases">
        <title>Genomic Encyclopedia of Type Strains, Phase IV (KMG-IV): sequencing the most valuable type-strain genomes for metagenomic binning, comparative biology and taxonomic classification.</title>
        <authorList>
            <person name="Goeker M."/>
        </authorList>
    </citation>
    <scope>NUCLEOTIDE SEQUENCE [LARGE SCALE GENOMIC DNA]</scope>
    <source>
        <strain evidence="1 2">DSM 24629</strain>
    </source>
</reference>
<dbReference type="RefSeq" id="WP_132250837.1">
    <property type="nucleotide sequence ID" value="NZ_SMAL01000002.1"/>
</dbReference>
<name>A0A4V2V0L0_9FIRM</name>
<dbReference type="Proteomes" id="UP000294902">
    <property type="component" value="Unassembled WGS sequence"/>
</dbReference>
<gene>
    <name evidence="1" type="ORF">EDC18_102456</name>
</gene>
<keyword evidence="2" id="KW-1185">Reference proteome</keyword>
<organism evidence="1 2">
    <name type="scientific">Natranaerovirga pectinivora</name>
    <dbReference type="NCBI Taxonomy" id="682400"/>
    <lineage>
        <taxon>Bacteria</taxon>
        <taxon>Bacillati</taxon>
        <taxon>Bacillota</taxon>
        <taxon>Clostridia</taxon>
        <taxon>Lachnospirales</taxon>
        <taxon>Natranaerovirgaceae</taxon>
        <taxon>Natranaerovirga</taxon>
    </lineage>
</organism>
<sequence length="87" mass="10043">MTYRRLINMVASLKGKFFWFAVLGAFFWFNFSNLVYATEDIPIPYMLDFGVRPAADGQEVVSSLQMLFRLFVNSWGGLVSIPLHSWL</sequence>
<proteinExistence type="predicted"/>